<dbReference type="InterPro" id="IPR008125">
    <property type="entry name" value="Streptothricin_AcTrfase"/>
</dbReference>
<name>A0A4R3MLQ9_9FIRM</name>
<dbReference type="GO" id="GO:0016747">
    <property type="term" value="F:acyltransferase activity, transferring groups other than amino-acyl groups"/>
    <property type="evidence" value="ECO:0007669"/>
    <property type="project" value="InterPro"/>
</dbReference>
<accession>A0A4R3MLQ9</accession>
<dbReference type="InterPro" id="IPR050276">
    <property type="entry name" value="MshD_Acetyltransferase"/>
</dbReference>
<dbReference type="Proteomes" id="UP000294902">
    <property type="component" value="Unassembled WGS sequence"/>
</dbReference>
<reference evidence="2 3" key="1">
    <citation type="submission" date="2019-03" db="EMBL/GenBank/DDBJ databases">
        <title>Genomic Encyclopedia of Type Strains, Phase IV (KMG-IV): sequencing the most valuable type-strain genomes for metagenomic binning, comparative biology and taxonomic classification.</title>
        <authorList>
            <person name="Goeker M."/>
        </authorList>
    </citation>
    <scope>NUCLEOTIDE SEQUENCE [LARGE SCALE GENOMIC DNA]</scope>
    <source>
        <strain evidence="2 3">DSM 24629</strain>
    </source>
</reference>
<comment type="caution">
    <text evidence="2">The sequence shown here is derived from an EMBL/GenBank/DDBJ whole genome shotgun (WGS) entry which is preliminary data.</text>
</comment>
<evidence type="ECO:0000313" key="3">
    <source>
        <dbReference type="Proteomes" id="UP000294902"/>
    </source>
</evidence>
<dbReference type="PRINTS" id="PR01754">
    <property type="entry name" value="SACTRNSFRASE"/>
</dbReference>
<dbReference type="Gene3D" id="3.40.630.30">
    <property type="match status" value="1"/>
</dbReference>
<dbReference type="PANTHER" id="PTHR43617">
    <property type="entry name" value="L-AMINO ACID N-ACETYLTRANSFERASE"/>
    <property type="match status" value="1"/>
</dbReference>
<dbReference type="EMBL" id="SMAL01000003">
    <property type="protein sequence ID" value="TCT15642.1"/>
    <property type="molecule type" value="Genomic_DNA"/>
</dbReference>
<gene>
    <name evidence="2" type="ORF">EDC18_103350</name>
</gene>
<feature type="domain" description="N-acetyltransferase" evidence="1">
    <location>
        <begin position="26"/>
        <end position="184"/>
    </location>
</feature>
<dbReference type="Pfam" id="PF00583">
    <property type="entry name" value="Acetyltransf_1"/>
    <property type="match status" value="1"/>
</dbReference>
<evidence type="ECO:0000259" key="1">
    <source>
        <dbReference type="PROSITE" id="PS51186"/>
    </source>
</evidence>
<protein>
    <submittedName>
        <fullName evidence="2">Acetyltransferase (GNAT) family protein</fullName>
    </submittedName>
</protein>
<proteinExistence type="predicted"/>
<keyword evidence="2" id="KW-0808">Transferase</keyword>
<dbReference type="AlphaFoldDB" id="A0A4R3MLQ9"/>
<organism evidence="2 3">
    <name type="scientific">Natranaerovirga pectinivora</name>
    <dbReference type="NCBI Taxonomy" id="682400"/>
    <lineage>
        <taxon>Bacteria</taxon>
        <taxon>Bacillati</taxon>
        <taxon>Bacillota</taxon>
        <taxon>Clostridia</taxon>
        <taxon>Lachnospirales</taxon>
        <taxon>Natranaerovirgaceae</taxon>
        <taxon>Natranaerovirga</taxon>
    </lineage>
</organism>
<keyword evidence="3" id="KW-1185">Reference proteome</keyword>
<dbReference type="CDD" id="cd04301">
    <property type="entry name" value="NAT_SF"/>
    <property type="match status" value="1"/>
</dbReference>
<dbReference type="InterPro" id="IPR000182">
    <property type="entry name" value="GNAT_dom"/>
</dbReference>
<sequence>MIEIRKLMKYTMENEKSFGLHGFTTKKIYEVEKKEKYDQIEFLVRLLELGKPLTKIWPYIEEDISWYNKIISQELSFGAYDENKLVGVIIVDEVKWNNSFSIANLLVSDKYRGKGVGSLLIDKITCIAKKKGVRVLSLETQSTNVPAITFYMKNGFVLDALDLSLYTNEDIKKNEIAFFMKKKL</sequence>
<dbReference type="RefSeq" id="WP_132251499.1">
    <property type="nucleotide sequence ID" value="NZ_SMAL01000003.1"/>
</dbReference>
<dbReference type="OrthoDB" id="46888at2"/>
<evidence type="ECO:0000313" key="2">
    <source>
        <dbReference type="EMBL" id="TCT15642.1"/>
    </source>
</evidence>
<dbReference type="PROSITE" id="PS51186">
    <property type="entry name" value="GNAT"/>
    <property type="match status" value="1"/>
</dbReference>
<dbReference type="InterPro" id="IPR016181">
    <property type="entry name" value="Acyl_CoA_acyltransferase"/>
</dbReference>
<dbReference type="SUPFAM" id="SSF55729">
    <property type="entry name" value="Acyl-CoA N-acyltransferases (Nat)"/>
    <property type="match status" value="1"/>
</dbReference>